<dbReference type="NCBIfam" id="TIGR03544">
    <property type="entry name" value="DivI1A_domain"/>
    <property type="match status" value="1"/>
</dbReference>
<dbReference type="PANTHER" id="PTHR35794">
    <property type="entry name" value="CELL DIVISION PROTEIN DIVIVA"/>
    <property type="match status" value="1"/>
</dbReference>
<evidence type="ECO:0000313" key="7">
    <source>
        <dbReference type="EMBL" id="AIC94905.1"/>
    </source>
</evidence>
<dbReference type="AlphaFoldDB" id="A0A060LYQ5"/>
<dbReference type="EMBL" id="CP003923">
    <property type="protein sequence ID" value="AIC94905.1"/>
    <property type="molecule type" value="Genomic_DNA"/>
</dbReference>
<evidence type="ECO:0000256" key="4">
    <source>
        <dbReference type="ARBA" id="ARBA00022618"/>
    </source>
</evidence>
<evidence type="ECO:0000256" key="3">
    <source>
        <dbReference type="ARBA" id="ARBA00022490"/>
    </source>
</evidence>
<dbReference type="HOGENOM" id="CLU_076854_3_2_9"/>
<dbReference type="PATRIC" id="fig|1246626.3.peg.2326"/>
<name>A0A060LYQ5_9BACI</name>
<organism evidence="7 8">
    <name type="scientific">Shouchella lehensis G1</name>
    <dbReference type="NCBI Taxonomy" id="1246626"/>
    <lineage>
        <taxon>Bacteria</taxon>
        <taxon>Bacillati</taxon>
        <taxon>Bacillota</taxon>
        <taxon>Bacilli</taxon>
        <taxon>Bacillales</taxon>
        <taxon>Bacillaceae</taxon>
        <taxon>Shouchella</taxon>
    </lineage>
</organism>
<dbReference type="Proteomes" id="UP000027142">
    <property type="component" value="Chromosome"/>
</dbReference>
<dbReference type="PANTHER" id="PTHR35794:SF2">
    <property type="entry name" value="CELL DIVISION PROTEIN DIVIVA"/>
    <property type="match status" value="1"/>
</dbReference>
<reference evidence="7 8" key="1">
    <citation type="journal article" date="2014" name="Gene">
        <title>A comparative genomic analysis of the alkalitolerant soil bacterium Bacillus lehensis G1.</title>
        <authorList>
            <person name="Noor Y.M."/>
            <person name="Samsulrizal N.H."/>
            <person name="Jema'on N.A."/>
            <person name="Low K.O."/>
            <person name="Ramli A.N."/>
            <person name="Alias N.I."/>
            <person name="Damis S.I."/>
            <person name="Fuzi S.F."/>
            <person name="Isa M.N."/>
            <person name="Murad A.M."/>
            <person name="Raih M.F."/>
            <person name="Bakar F.D."/>
            <person name="Najimudin N."/>
            <person name="Mahadi N.M."/>
            <person name="Illias R.M."/>
        </authorList>
    </citation>
    <scope>NUCLEOTIDE SEQUENCE [LARGE SCALE GENOMIC DNA]</scope>
    <source>
        <strain evidence="7 8">G1</strain>
    </source>
</reference>
<dbReference type="GO" id="GO:0051301">
    <property type="term" value="P:cell division"/>
    <property type="evidence" value="ECO:0007669"/>
    <property type="project" value="UniProtKB-KW"/>
</dbReference>
<dbReference type="GO" id="GO:0005737">
    <property type="term" value="C:cytoplasm"/>
    <property type="evidence" value="ECO:0007669"/>
    <property type="project" value="UniProtKB-SubCell"/>
</dbReference>
<accession>A0A060LYQ5</accession>
<keyword evidence="8" id="KW-1185">Reference proteome</keyword>
<dbReference type="Pfam" id="PF05103">
    <property type="entry name" value="DivIVA"/>
    <property type="match status" value="1"/>
</dbReference>
<dbReference type="STRING" id="1246626.BleG1_2327"/>
<evidence type="ECO:0000256" key="1">
    <source>
        <dbReference type="ARBA" id="ARBA00004496"/>
    </source>
</evidence>
<sequence length="189" mass="22399">MSNEEKNQDFMEVGRLPLTPLDIHNKEFTRSFRGYDEDEVNEFLDQIIKDYEAVLREKKELFEQVNTQDEKLAHFHNIEETLNKSIMVAQEAADDLRSNAQKEAQLIVKESEKNANRIVNEALSKSRKVMMEMEELKKQASVYKMRFKMLIEAQMEMLQTDDWEQFAGSDDEFNEEELLKEFEEQESKS</sequence>
<evidence type="ECO:0000313" key="8">
    <source>
        <dbReference type="Proteomes" id="UP000027142"/>
    </source>
</evidence>
<evidence type="ECO:0000256" key="6">
    <source>
        <dbReference type="ARBA" id="ARBA00023306"/>
    </source>
</evidence>
<keyword evidence="4" id="KW-0132">Cell division</keyword>
<evidence type="ECO:0000256" key="5">
    <source>
        <dbReference type="ARBA" id="ARBA00023054"/>
    </source>
</evidence>
<dbReference type="KEGG" id="ble:BleG1_2327"/>
<gene>
    <name evidence="7" type="ORF">BleG1_2327</name>
</gene>
<keyword evidence="5" id="KW-0175">Coiled coil</keyword>
<dbReference type="InterPro" id="IPR019933">
    <property type="entry name" value="DivIVA_domain"/>
</dbReference>
<keyword evidence="3" id="KW-0963">Cytoplasm</keyword>
<dbReference type="InterPro" id="IPR007793">
    <property type="entry name" value="DivIVA_fam"/>
</dbReference>
<comment type="similarity">
    <text evidence="2">Belongs to the DivIVA family.</text>
</comment>
<dbReference type="eggNOG" id="COG3599">
    <property type="taxonomic scope" value="Bacteria"/>
</dbReference>
<evidence type="ECO:0000256" key="2">
    <source>
        <dbReference type="ARBA" id="ARBA00009008"/>
    </source>
</evidence>
<protein>
    <submittedName>
        <fullName evidence="7">Cell-division initiation protein DivIVA</fullName>
    </submittedName>
</protein>
<keyword evidence="6" id="KW-0131">Cell cycle</keyword>
<dbReference type="Gene3D" id="6.10.250.660">
    <property type="match status" value="1"/>
</dbReference>
<proteinExistence type="inferred from homology"/>
<comment type="subcellular location">
    <subcellularLocation>
        <location evidence="1">Cytoplasm</location>
    </subcellularLocation>
</comment>